<organism evidence="1 2">
    <name type="scientific">Trichinella pseudospiralis</name>
    <name type="common">Parasitic roundworm</name>
    <dbReference type="NCBI Taxonomy" id="6337"/>
    <lineage>
        <taxon>Eukaryota</taxon>
        <taxon>Metazoa</taxon>
        <taxon>Ecdysozoa</taxon>
        <taxon>Nematoda</taxon>
        <taxon>Enoplea</taxon>
        <taxon>Dorylaimia</taxon>
        <taxon>Trichinellida</taxon>
        <taxon>Trichinellidae</taxon>
        <taxon>Trichinella</taxon>
    </lineage>
</organism>
<dbReference type="AlphaFoldDB" id="A0A0V1JNF3"/>
<feature type="non-terminal residue" evidence="1">
    <location>
        <position position="1"/>
    </location>
</feature>
<dbReference type="EMBL" id="JYDV01000072">
    <property type="protein sequence ID" value="KRZ36493.1"/>
    <property type="molecule type" value="Genomic_DNA"/>
</dbReference>
<sequence length="63" mass="7350">LNNLYLPILQILPPSFFLSCHAPEAQHQLLRSERFKEEHRSPSSVQNFSFDHQFHGERCVMAA</sequence>
<gene>
    <name evidence="1" type="ORF">T4C_8670</name>
</gene>
<reference evidence="1 2" key="1">
    <citation type="submission" date="2015-01" db="EMBL/GenBank/DDBJ databases">
        <title>Evolution of Trichinella species and genotypes.</title>
        <authorList>
            <person name="Korhonen P.K."/>
            <person name="Edoardo P."/>
            <person name="Giuseppe L.R."/>
            <person name="Gasser R.B."/>
        </authorList>
    </citation>
    <scope>NUCLEOTIDE SEQUENCE [LARGE SCALE GENOMIC DNA]</scope>
    <source>
        <strain evidence="1">ISS176</strain>
    </source>
</reference>
<name>A0A0V1JNF3_TRIPS</name>
<proteinExistence type="predicted"/>
<comment type="caution">
    <text evidence="1">The sequence shown here is derived from an EMBL/GenBank/DDBJ whole genome shotgun (WGS) entry which is preliminary data.</text>
</comment>
<accession>A0A0V1JNF3</accession>
<dbReference type="EMBL" id="JYDV01000072">
    <property type="protein sequence ID" value="KRZ36491.1"/>
    <property type="molecule type" value="Genomic_DNA"/>
</dbReference>
<protein>
    <submittedName>
        <fullName evidence="1">Uncharacterized protein</fullName>
    </submittedName>
</protein>
<dbReference type="EMBL" id="JYDV01000072">
    <property type="protein sequence ID" value="KRZ36492.1"/>
    <property type="molecule type" value="Genomic_DNA"/>
</dbReference>
<evidence type="ECO:0000313" key="2">
    <source>
        <dbReference type="Proteomes" id="UP000054826"/>
    </source>
</evidence>
<evidence type="ECO:0000313" key="1">
    <source>
        <dbReference type="EMBL" id="KRZ36491.1"/>
    </source>
</evidence>
<dbReference type="Proteomes" id="UP000054826">
    <property type="component" value="Unassembled WGS sequence"/>
</dbReference>